<feature type="transmembrane region" description="Helical" evidence="10">
    <location>
        <begin position="90"/>
        <end position="107"/>
    </location>
</feature>
<dbReference type="EMBL" id="CP042382">
    <property type="protein sequence ID" value="QEA39110.1"/>
    <property type="molecule type" value="Genomic_DNA"/>
</dbReference>
<evidence type="ECO:0000256" key="10">
    <source>
        <dbReference type="HAMAP-Rule" id="MF_01043"/>
    </source>
</evidence>
<keyword evidence="3 10" id="KW-0808">Transferase</keyword>
<comment type="subunit">
    <text evidence="10">Probably interacts with PlsX.</text>
</comment>
<keyword evidence="4 10" id="KW-0812">Transmembrane</keyword>
<keyword evidence="6 10" id="KW-0443">Lipid metabolism</keyword>
<keyword evidence="9 10" id="KW-1208">Phospholipid metabolism</keyword>
<dbReference type="NCBIfam" id="TIGR00023">
    <property type="entry name" value="glycerol-3-phosphate 1-O-acyltransferase PlsY"/>
    <property type="match status" value="1"/>
</dbReference>
<organism evidence="11 12">
    <name type="scientific">Pistricoccus aurantiacus</name>
    <dbReference type="NCBI Taxonomy" id="1883414"/>
    <lineage>
        <taxon>Bacteria</taxon>
        <taxon>Pseudomonadati</taxon>
        <taxon>Pseudomonadota</taxon>
        <taxon>Gammaproteobacteria</taxon>
        <taxon>Oceanospirillales</taxon>
        <taxon>Halomonadaceae</taxon>
        <taxon>Pistricoccus</taxon>
    </lineage>
</organism>
<keyword evidence="7 10" id="KW-0472">Membrane</keyword>
<evidence type="ECO:0000313" key="11">
    <source>
        <dbReference type="EMBL" id="QEA39110.1"/>
    </source>
</evidence>
<dbReference type="RefSeq" id="WP_147184166.1">
    <property type="nucleotide sequence ID" value="NZ_CP042382.1"/>
</dbReference>
<dbReference type="SMART" id="SM01207">
    <property type="entry name" value="G3P_acyltransf"/>
    <property type="match status" value="1"/>
</dbReference>
<name>A0A5B8SWH2_9GAMM</name>
<keyword evidence="12" id="KW-1185">Reference proteome</keyword>
<evidence type="ECO:0000256" key="5">
    <source>
        <dbReference type="ARBA" id="ARBA00022989"/>
    </source>
</evidence>
<evidence type="ECO:0000256" key="1">
    <source>
        <dbReference type="ARBA" id="ARBA00022475"/>
    </source>
</evidence>
<dbReference type="UniPathway" id="UPA00085"/>
<evidence type="ECO:0000313" key="12">
    <source>
        <dbReference type="Proteomes" id="UP000321272"/>
    </source>
</evidence>
<dbReference type="InterPro" id="IPR003811">
    <property type="entry name" value="G3P_acylTferase_PlsY"/>
</dbReference>
<comment type="function">
    <text evidence="10">Catalyzes the transfer of an acyl group from acyl-phosphate (acyl-PO(4)) to glycerol-3-phosphate (G3P) to form lysophosphatidic acid (LPA). This enzyme utilizes acyl-phosphate as fatty acyl donor, but not acyl-CoA or acyl-ACP.</text>
</comment>
<evidence type="ECO:0000256" key="6">
    <source>
        <dbReference type="ARBA" id="ARBA00023098"/>
    </source>
</evidence>
<dbReference type="Pfam" id="PF02660">
    <property type="entry name" value="G3P_acyltransf"/>
    <property type="match status" value="1"/>
</dbReference>
<dbReference type="AlphaFoldDB" id="A0A5B8SWH2"/>
<evidence type="ECO:0000256" key="4">
    <source>
        <dbReference type="ARBA" id="ARBA00022692"/>
    </source>
</evidence>
<keyword evidence="2 10" id="KW-0444">Lipid biosynthesis</keyword>
<comment type="pathway">
    <text evidence="10">Lipid metabolism; phospholipid metabolism.</text>
</comment>
<dbReference type="EC" id="2.3.1.275" evidence="10"/>
<keyword evidence="5 10" id="KW-1133">Transmembrane helix</keyword>
<evidence type="ECO:0000256" key="9">
    <source>
        <dbReference type="ARBA" id="ARBA00023264"/>
    </source>
</evidence>
<evidence type="ECO:0000256" key="8">
    <source>
        <dbReference type="ARBA" id="ARBA00023209"/>
    </source>
</evidence>
<dbReference type="OrthoDB" id="9777124at2"/>
<dbReference type="PANTHER" id="PTHR30309">
    <property type="entry name" value="INNER MEMBRANE PROTEIN YGIH"/>
    <property type="match status" value="1"/>
</dbReference>
<keyword evidence="1 10" id="KW-1003">Cell membrane</keyword>
<dbReference type="HAMAP" id="MF_01043">
    <property type="entry name" value="PlsY"/>
    <property type="match status" value="1"/>
</dbReference>
<comment type="similarity">
    <text evidence="10">Belongs to the PlsY family.</text>
</comment>
<evidence type="ECO:0000256" key="7">
    <source>
        <dbReference type="ARBA" id="ARBA00023136"/>
    </source>
</evidence>
<feature type="transmembrane region" description="Helical" evidence="10">
    <location>
        <begin position="168"/>
        <end position="184"/>
    </location>
</feature>
<comment type="catalytic activity">
    <reaction evidence="10">
        <text>an acyl phosphate + sn-glycerol 3-phosphate = a 1-acyl-sn-glycero-3-phosphate + phosphate</text>
        <dbReference type="Rhea" id="RHEA:34075"/>
        <dbReference type="ChEBI" id="CHEBI:43474"/>
        <dbReference type="ChEBI" id="CHEBI:57597"/>
        <dbReference type="ChEBI" id="CHEBI:57970"/>
        <dbReference type="ChEBI" id="CHEBI:59918"/>
        <dbReference type="EC" id="2.3.1.275"/>
    </reaction>
</comment>
<reference evidence="11 12" key="1">
    <citation type="submission" date="2019-06" db="EMBL/GenBank/DDBJ databases">
        <title>Genome analyses of bacteria isolated from kimchi.</title>
        <authorList>
            <person name="Lee S."/>
            <person name="Ahn S."/>
            <person name="Roh S."/>
        </authorList>
    </citation>
    <scope>NUCLEOTIDE SEQUENCE [LARGE SCALE GENOMIC DNA]</scope>
    <source>
        <strain evidence="11 12">CBA4606</strain>
    </source>
</reference>
<gene>
    <name evidence="10 11" type="primary">plsY</name>
    <name evidence="11" type="ORF">FGL86_08515</name>
</gene>
<sequence>MPPSSLVTLVGALMLLAYLCGSWLGALSVCRLAGLGDPRQEGSCNPGFSNMLRLHGPRLALTTLMLDAVKGVPVLLIAKALALPNGAQGLIGLCVLLGHSYPLWYGFKGGKAVASAFGVLLVLTPSLALICAACWMVLAWRVRTAAVASLVSAMLAPVLAWWLAPDYLWMVAAITLLVLLRHGLNIRRLRQKAEPRLDQASGSSQNDRFNR</sequence>
<comment type="subcellular location">
    <subcellularLocation>
        <location evidence="10">Cell membrane</location>
        <topology evidence="10">Multi-pass membrane protein</topology>
    </subcellularLocation>
</comment>
<dbReference type="GO" id="GO:0005886">
    <property type="term" value="C:plasma membrane"/>
    <property type="evidence" value="ECO:0007669"/>
    <property type="project" value="UniProtKB-SubCell"/>
</dbReference>
<feature type="transmembrane region" description="Helical" evidence="10">
    <location>
        <begin position="145"/>
        <end position="162"/>
    </location>
</feature>
<feature type="transmembrane region" description="Helical" evidence="10">
    <location>
        <begin position="113"/>
        <end position="138"/>
    </location>
</feature>
<accession>A0A5B8SWH2</accession>
<keyword evidence="11" id="KW-0012">Acyltransferase</keyword>
<dbReference type="KEGG" id="paur:FGL86_08515"/>
<keyword evidence="8 10" id="KW-0594">Phospholipid biosynthesis</keyword>
<dbReference type="Proteomes" id="UP000321272">
    <property type="component" value="Chromosome"/>
</dbReference>
<feature type="transmembrane region" description="Helical" evidence="10">
    <location>
        <begin position="59"/>
        <end position="78"/>
    </location>
</feature>
<proteinExistence type="inferred from homology"/>
<evidence type="ECO:0000256" key="2">
    <source>
        <dbReference type="ARBA" id="ARBA00022516"/>
    </source>
</evidence>
<dbReference type="GO" id="GO:0008654">
    <property type="term" value="P:phospholipid biosynthetic process"/>
    <property type="evidence" value="ECO:0007669"/>
    <property type="project" value="UniProtKB-UniRule"/>
</dbReference>
<protein>
    <recommendedName>
        <fullName evidence="10">Glycerol-3-phosphate acyltransferase</fullName>
    </recommendedName>
    <alternativeName>
        <fullName evidence="10">Acyl-PO4 G3P acyltransferase</fullName>
    </alternativeName>
    <alternativeName>
        <fullName evidence="10">Acyl-phosphate--glycerol-3-phosphate acyltransferase</fullName>
    </alternativeName>
    <alternativeName>
        <fullName evidence="10">G3P acyltransferase</fullName>
        <shortName evidence="10">GPAT</shortName>
        <ecNumber evidence="10">2.3.1.275</ecNumber>
    </alternativeName>
    <alternativeName>
        <fullName evidence="10">Lysophosphatidic acid synthase</fullName>
        <shortName evidence="10">LPA synthase</shortName>
    </alternativeName>
</protein>
<dbReference type="GO" id="GO:0043772">
    <property type="term" value="F:acyl-phosphate glycerol-3-phosphate acyltransferase activity"/>
    <property type="evidence" value="ECO:0007669"/>
    <property type="project" value="UniProtKB-UniRule"/>
</dbReference>
<evidence type="ECO:0000256" key="3">
    <source>
        <dbReference type="ARBA" id="ARBA00022679"/>
    </source>
</evidence>
<dbReference type="PANTHER" id="PTHR30309:SF0">
    <property type="entry name" value="GLYCEROL-3-PHOSPHATE ACYLTRANSFERASE-RELATED"/>
    <property type="match status" value="1"/>
</dbReference>